<dbReference type="GO" id="GO:0003824">
    <property type="term" value="F:catalytic activity"/>
    <property type="evidence" value="ECO:0007669"/>
    <property type="project" value="InterPro"/>
</dbReference>
<accession>A0A9Q1GK72</accession>
<protein>
    <recommendedName>
        <fullName evidence="1">Endonuclease/exonuclease/phosphatase domain-containing protein</fullName>
    </recommendedName>
</protein>
<sequence>MSTNKKIFITFFYGYNHEAQRRPMWEALVEISHTMDDPWCVLGDFNSILHQGERMGGNDADEREMRDFGECIHQYGLQEFHYVGAFFTWTNKTVWSRIDRALYNGIWFDMFGFTHVVYQANGLSDHTPIMLDFPACPRPKKNFMFCDMWIKDAHFKEIVKSHMDRRGQGSALKVPQQLLHSLKKPLRELNKHKFADIYTQQIKARTELVQIQTQLQADPCNKDLLIQEDIKRHHYVNITHLALALMKQQSKAEWIGFGDKCSRHFMAKIKQRKALQKIWKQVLANWGIQMNTEGRDQYINSLKKMQQTRRMKGLIYAIANAVIYNIWQSRNMLQFKGRLHTPD</sequence>
<dbReference type="InterPro" id="IPR005135">
    <property type="entry name" value="Endo/exonuclease/phosphatase"/>
</dbReference>
<evidence type="ECO:0000259" key="1">
    <source>
        <dbReference type="Pfam" id="PF03372"/>
    </source>
</evidence>
<dbReference type="SUPFAM" id="SSF56219">
    <property type="entry name" value="DNase I-like"/>
    <property type="match status" value="1"/>
</dbReference>
<dbReference type="Gene3D" id="3.60.10.10">
    <property type="entry name" value="Endonuclease/exonuclease/phosphatase"/>
    <property type="match status" value="1"/>
</dbReference>
<organism evidence="2 3">
    <name type="scientific">Carnegiea gigantea</name>
    <dbReference type="NCBI Taxonomy" id="171969"/>
    <lineage>
        <taxon>Eukaryota</taxon>
        <taxon>Viridiplantae</taxon>
        <taxon>Streptophyta</taxon>
        <taxon>Embryophyta</taxon>
        <taxon>Tracheophyta</taxon>
        <taxon>Spermatophyta</taxon>
        <taxon>Magnoliopsida</taxon>
        <taxon>eudicotyledons</taxon>
        <taxon>Gunneridae</taxon>
        <taxon>Pentapetalae</taxon>
        <taxon>Caryophyllales</taxon>
        <taxon>Cactineae</taxon>
        <taxon>Cactaceae</taxon>
        <taxon>Cactoideae</taxon>
        <taxon>Echinocereeae</taxon>
        <taxon>Carnegiea</taxon>
    </lineage>
</organism>
<dbReference type="InterPro" id="IPR036691">
    <property type="entry name" value="Endo/exonu/phosph_ase_sf"/>
</dbReference>
<comment type="caution">
    <text evidence="2">The sequence shown here is derived from an EMBL/GenBank/DDBJ whole genome shotgun (WGS) entry which is preliminary data.</text>
</comment>
<dbReference type="PANTHER" id="PTHR33710:SF71">
    <property type="entry name" value="ENDONUCLEASE_EXONUCLEASE_PHOSPHATASE DOMAIN-CONTAINING PROTEIN"/>
    <property type="match status" value="1"/>
</dbReference>
<dbReference type="PANTHER" id="PTHR33710">
    <property type="entry name" value="BNAC02G09200D PROTEIN"/>
    <property type="match status" value="1"/>
</dbReference>
<feature type="domain" description="Endonuclease/exonuclease/phosphatase" evidence="1">
    <location>
        <begin position="12"/>
        <end position="126"/>
    </location>
</feature>
<dbReference type="Pfam" id="PF03372">
    <property type="entry name" value="Exo_endo_phos"/>
    <property type="match status" value="1"/>
</dbReference>
<gene>
    <name evidence="2" type="ORF">Cgig2_028518</name>
</gene>
<dbReference type="OrthoDB" id="1113332at2759"/>
<proteinExistence type="predicted"/>
<dbReference type="EMBL" id="JAKOGI010002692">
    <property type="protein sequence ID" value="KAJ8421498.1"/>
    <property type="molecule type" value="Genomic_DNA"/>
</dbReference>
<name>A0A9Q1GK72_9CARY</name>
<dbReference type="Proteomes" id="UP001153076">
    <property type="component" value="Unassembled WGS sequence"/>
</dbReference>
<keyword evidence="3" id="KW-1185">Reference proteome</keyword>
<reference evidence="2" key="1">
    <citation type="submission" date="2022-04" db="EMBL/GenBank/DDBJ databases">
        <title>Carnegiea gigantea Genome sequencing and assembly v2.</title>
        <authorList>
            <person name="Copetti D."/>
            <person name="Sanderson M.J."/>
            <person name="Burquez A."/>
            <person name="Wojciechowski M.F."/>
        </authorList>
    </citation>
    <scope>NUCLEOTIDE SEQUENCE</scope>
    <source>
        <strain evidence="2">SGP5-SGP5p</strain>
        <tissue evidence="2">Aerial part</tissue>
    </source>
</reference>
<evidence type="ECO:0000313" key="2">
    <source>
        <dbReference type="EMBL" id="KAJ8421498.1"/>
    </source>
</evidence>
<evidence type="ECO:0000313" key="3">
    <source>
        <dbReference type="Proteomes" id="UP001153076"/>
    </source>
</evidence>
<dbReference type="AlphaFoldDB" id="A0A9Q1GK72"/>